<evidence type="ECO:0000313" key="13">
    <source>
        <dbReference type="Proteomes" id="UP000248745"/>
    </source>
</evidence>
<evidence type="ECO:0000256" key="6">
    <source>
        <dbReference type="ARBA" id="ARBA00023136"/>
    </source>
</evidence>
<evidence type="ECO:0000256" key="9">
    <source>
        <dbReference type="RuleBase" id="RU003357"/>
    </source>
</evidence>
<keyword evidence="12" id="KW-0675">Receptor</keyword>
<keyword evidence="4 8" id="KW-0812">Transmembrane</keyword>
<proteinExistence type="inferred from homology"/>
<keyword evidence="2 8" id="KW-0813">Transport</keyword>
<dbReference type="InterPro" id="IPR008969">
    <property type="entry name" value="CarboxyPept-like_regulatory"/>
</dbReference>
<evidence type="ECO:0000259" key="11">
    <source>
        <dbReference type="Pfam" id="PF07715"/>
    </source>
</evidence>
<keyword evidence="5 9" id="KW-0798">TonB box</keyword>
<keyword evidence="6 8" id="KW-0472">Membrane</keyword>
<dbReference type="GO" id="GO:0009279">
    <property type="term" value="C:cell outer membrane"/>
    <property type="evidence" value="ECO:0007669"/>
    <property type="project" value="UniProtKB-SubCell"/>
</dbReference>
<dbReference type="PROSITE" id="PS52016">
    <property type="entry name" value="TONB_DEPENDENT_REC_3"/>
    <property type="match status" value="1"/>
</dbReference>
<dbReference type="SUPFAM" id="SSF49464">
    <property type="entry name" value="Carboxypeptidase regulatory domain-like"/>
    <property type="match status" value="1"/>
</dbReference>
<evidence type="ECO:0000256" key="7">
    <source>
        <dbReference type="ARBA" id="ARBA00023237"/>
    </source>
</evidence>
<dbReference type="Pfam" id="PF00593">
    <property type="entry name" value="TonB_dep_Rec_b-barrel"/>
    <property type="match status" value="1"/>
</dbReference>
<comment type="subcellular location">
    <subcellularLocation>
        <location evidence="1 8">Cell outer membrane</location>
        <topology evidence="1 8">Multi-pass membrane protein</topology>
    </subcellularLocation>
</comment>
<evidence type="ECO:0000256" key="8">
    <source>
        <dbReference type="PROSITE-ProRule" id="PRU01360"/>
    </source>
</evidence>
<gene>
    <name evidence="12" type="ORF">DN068_02980</name>
</gene>
<dbReference type="PANTHER" id="PTHR30442">
    <property type="entry name" value="IRON III DICITRATE TRANSPORT PROTEIN FECA"/>
    <property type="match status" value="1"/>
</dbReference>
<dbReference type="EMBL" id="QKTW01000003">
    <property type="protein sequence ID" value="PZF74673.1"/>
    <property type="molecule type" value="Genomic_DNA"/>
</dbReference>
<evidence type="ECO:0000256" key="1">
    <source>
        <dbReference type="ARBA" id="ARBA00004571"/>
    </source>
</evidence>
<keyword evidence="7 8" id="KW-0998">Cell outer membrane</keyword>
<dbReference type="InterPro" id="IPR036942">
    <property type="entry name" value="Beta-barrel_TonB_sf"/>
</dbReference>
<evidence type="ECO:0000256" key="2">
    <source>
        <dbReference type="ARBA" id="ARBA00022448"/>
    </source>
</evidence>
<evidence type="ECO:0000313" key="12">
    <source>
        <dbReference type="EMBL" id="PZF74673.1"/>
    </source>
</evidence>
<dbReference type="AlphaFoldDB" id="A0A2W2C3I3"/>
<dbReference type="Pfam" id="PF13715">
    <property type="entry name" value="CarbopepD_reg_2"/>
    <property type="match status" value="1"/>
</dbReference>
<dbReference type="SUPFAM" id="SSF56935">
    <property type="entry name" value="Porins"/>
    <property type="match status" value="1"/>
</dbReference>
<evidence type="ECO:0000256" key="3">
    <source>
        <dbReference type="ARBA" id="ARBA00022452"/>
    </source>
</evidence>
<keyword evidence="13" id="KW-1185">Reference proteome</keyword>
<reference evidence="12 13" key="1">
    <citation type="submission" date="2018-06" db="EMBL/GenBank/DDBJ databases">
        <title>Mucibacter soli gen. nov., sp. nov., a new member of the family Chitinophagaceae producing mucin.</title>
        <authorList>
            <person name="Kim M.-K."/>
            <person name="Park S."/>
            <person name="Kim T.-S."/>
            <person name="Joung Y."/>
            <person name="Han J.-H."/>
            <person name="Kim S.B."/>
        </authorList>
    </citation>
    <scope>NUCLEOTIDE SEQUENCE [LARGE SCALE GENOMIC DNA]</scope>
    <source>
        <strain evidence="12 13">R1-15</strain>
    </source>
</reference>
<feature type="domain" description="TonB-dependent receptor-like beta-barrel" evidence="10">
    <location>
        <begin position="350"/>
        <end position="765"/>
    </location>
</feature>
<organism evidence="12 13">
    <name type="scientific">Taibaiella soli</name>
    <dbReference type="NCBI Taxonomy" id="1649169"/>
    <lineage>
        <taxon>Bacteria</taxon>
        <taxon>Pseudomonadati</taxon>
        <taxon>Bacteroidota</taxon>
        <taxon>Chitinophagia</taxon>
        <taxon>Chitinophagales</taxon>
        <taxon>Chitinophagaceae</taxon>
        <taxon>Taibaiella</taxon>
    </lineage>
</organism>
<comment type="similarity">
    <text evidence="8 9">Belongs to the TonB-dependent receptor family.</text>
</comment>
<dbReference type="InterPro" id="IPR039426">
    <property type="entry name" value="TonB-dep_rcpt-like"/>
</dbReference>
<evidence type="ECO:0000259" key="10">
    <source>
        <dbReference type="Pfam" id="PF00593"/>
    </source>
</evidence>
<dbReference type="Pfam" id="PF07715">
    <property type="entry name" value="Plug"/>
    <property type="match status" value="1"/>
</dbReference>
<dbReference type="PANTHER" id="PTHR30442:SF0">
    <property type="entry name" value="FE(3+) DICITRATE TRANSPORT PROTEIN FECA"/>
    <property type="match status" value="1"/>
</dbReference>
<dbReference type="Proteomes" id="UP000248745">
    <property type="component" value="Unassembled WGS sequence"/>
</dbReference>
<dbReference type="Gene3D" id="2.170.130.10">
    <property type="entry name" value="TonB-dependent receptor, plug domain"/>
    <property type="match status" value="1"/>
</dbReference>
<sequence>MIVLLCGANANAFSVTGKITNAKDGAAIPAVTVIIPHSSHHITSDENGRYTLTSVKTGHYTITFTAVGFHEEKKEIDVANDLVLDIQLNADARQLKTVEVKAGKDGSTGFTRLKDVEGTAIYAGKKSEVVVLSDVTANKATNNSRQIYAKVAGLNIWENDGAGIQLGIGGRGLNPNRVTNFNTRQNGYDMSADALGYPESYYSPATEAVDRIEIVRGAASLQYGTQFGGLVNFKINQGPEDKQFEFTTRATGGSWGFFNTFNSIGGTYKKLNYYAYYQHKSGDGWRPNSEFDVNTAYAGAAYQVNKKMTVTLNYTYMDYLAHQPGGLTDKMFAEDPGQSIRERNWFKVKWNLAAAVLDYKISDHLKFNSRFFGLAASRSALGILTYINRADPGGDRDLWTDNYRNWGNESRLLYSYNLGKNPSTLLVGMRYYEGHTQREQGLGNDGSGGAKSDFQFNNPDSLEYSKYTFPNHNLSFFAENIFRVSPKWSIVPGVRFEKIITEADGFYNTVNKDLAGNIIYSQRNDDYRKNSRAFILGGLGVNYNAQEHVQFYANFSQNYRAINFSDMRVVNPNLQVDPNLKDEKGYSADLGVRGRIKDILSYDVNLFLINYDNKIGTILRVDSASYNIYNYRTNVSQSRHLGMESFVEADVWRLIKGSGAKMSVTVFSNLSLINARYINSKDPAVEGKKVELAPDVIFKTGVAVKTGKLRVSYQFSYTSDQYTDATNAVYTSNAINGLIPSYTIMDLSAEYIINKNFSVSGTINNFMNQMYFTRRADSYPGPGIIPSDARSFYLTAQFKIGK</sequence>
<dbReference type="Gene3D" id="2.40.170.20">
    <property type="entry name" value="TonB-dependent receptor, beta-barrel domain"/>
    <property type="match status" value="1"/>
</dbReference>
<feature type="domain" description="TonB-dependent receptor plug" evidence="11">
    <location>
        <begin position="130"/>
        <end position="226"/>
    </location>
</feature>
<keyword evidence="3 8" id="KW-1134">Transmembrane beta strand</keyword>
<protein>
    <submittedName>
        <fullName evidence="12">TonB-dependent receptor</fullName>
    </submittedName>
</protein>
<dbReference type="InterPro" id="IPR037066">
    <property type="entry name" value="Plug_dom_sf"/>
</dbReference>
<dbReference type="GO" id="GO:0033214">
    <property type="term" value="P:siderophore-iron import into cell"/>
    <property type="evidence" value="ECO:0007669"/>
    <property type="project" value="TreeGrafter"/>
</dbReference>
<evidence type="ECO:0000256" key="5">
    <source>
        <dbReference type="ARBA" id="ARBA00023077"/>
    </source>
</evidence>
<comment type="caution">
    <text evidence="12">The sequence shown here is derived from an EMBL/GenBank/DDBJ whole genome shotgun (WGS) entry which is preliminary data.</text>
</comment>
<accession>A0A2W2C3I3</accession>
<evidence type="ECO:0000256" key="4">
    <source>
        <dbReference type="ARBA" id="ARBA00022692"/>
    </source>
</evidence>
<dbReference type="InterPro" id="IPR000531">
    <property type="entry name" value="Beta-barrel_TonB"/>
</dbReference>
<dbReference type="OrthoDB" id="9758472at2"/>
<dbReference type="InterPro" id="IPR012910">
    <property type="entry name" value="Plug_dom"/>
</dbReference>
<dbReference type="Gene3D" id="2.60.40.1120">
    <property type="entry name" value="Carboxypeptidase-like, regulatory domain"/>
    <property type="match status" value="1"/>
</dbReference>
<name>A0A2W2C3I3_9BACT</name>